<dbReference type="InterPro" id="IPR052180">
    <property type="entry name" value="NhaC_Na-H+_Antiporter"/>
</dbReference>
<keyword evidence="12" id="KW-1185">Reference proteome</keyword>
<dbReference type="GO" id="GO:0005886">
    <property type="term" value="C:plasma membrane"/>
    <property type="evidence" value="ECO:0007669"/>
    <property type="project" value="UniProtKB-SubCell"/>
</dbReference>
<dbReference type="PANTHER" id="PTHR33451">
    <property type="entry name" value="MALATE-2H(+)/NA(+)-LACTATE ANTIPORTER"/>
    <property type="match status" value="1"/>
</dbReference>
<evidence type="ECO:0000313" key="12">
    <source>
        <dbReference type="Proteomes" id="UP000190285"/>
    </source>
</evidence>
<keyword evidence="4" id="KW-1003">Cell membrane</keyword>
<feature type="domain" description="Na+/H+ antiporter NhaC-like C-terminal" evidence="10">
    <location>
        <begin position="17"/>
        <end position="186"/>
    </location>
</feature>
<name>A0A1T5IA52_9FIRM</name>
<keyword evidence="7 9" id="KW-0472">Membrane</keyword>
<organism evidence="11 12">
    <name type="scientific">Maledivibacter halophilus</name>
    <dbReference type="NCBI Taxonomy" id="36842"/>
    <lineage>
        <taxon>Bacteria</taxon>
        <taxon>Bacillati</taxon>
        <taxon>Bacillota</taxon>
        <taxon>Clostridia</taxon>
        <taxon>Peptostreptococcales</taxon>
        <taxon>Caminicellaceae</taxon>
        <taxon>Maledivibacter</taxon>
    </lineage>
</organism>
<evidence type="ECO:0000256" key="6">
    <source>
        <dbReference type="ARBA" id="ARBA00022989"/>
    </source>
</evidence>
<feature type="transmembrane region" description="Helical" evidence="9">
    <location>
        <begin position="244"/>
        <end position="260"/>
    </location>
</feature>
<evidence type="ECO:0000313" key="11">
    <source>
        <dbReference type="EMBL" id="SKC36057.1"/>
    </source>
</evidence>
<feature type="transmembrane region" description="Helical" evidence="9">
    <location>
        <begin position="440"/>
        <end position="465"/>
    </location>
</feature>
<evidence type="ECO:0000256" key="7">
    <source>
        <dbReference type="ARBA" id="ARBA00023136"/>
    </source>
</evidence>
<feature type="transmembrane region" description="Helical" evidence="9">
    <location>
        <begin position="113"/>
        <end position="137"/>
    </location>
</feature>
<proteinExistence type="inferred from homology"/>
<keyword evidence="6 9" id="KW-1133">Transmembrane helix</keyword>
<keyword evidence="5 9" id="KW-0812">Transmembrane</keyword>
<accession>A0A1T5IA52</accession>
<gene>
    <name evidence="11" type="ORF">SAMN02194393_00112</name>
</gene>
<evidence type="ECO:0000256" key="1">
    <source>
        <dbReference type="ARBA" id="ARBA00004651"/>
    </source>
</evidence>
<dbReference type="Proteomes" id="UP000190285">
    <property type="component" value="Unassembled WGS sequence"/>
</dbReference>
<feature type="transmembrane region" description="Helical" evidence="9">
    <location>
        <begin position="308"/>
        <end position="328"/>
    </location>
</feature>
<dbReference type="AlphaFoldDB" id="A0A1T5IA52"/>
<evidence type="ECO:0000256" key="9">
    <source>
        <dbReference type="SAM" id="Phobius"/>
    </source>
</evidence>
<evidence type="ECO:0000256" key="4">
    <source>
        <dbReference type="ARBA" id="ARBA00022475"/>
    </source>
</evidence>
<feature type="transmembrane region" description="Helical" evidence="9">
    <location>
        <begin position="77"/>
        <end position="93"/>
    </location>
</feature>
<feature type="transmembrane region" description="Helical" evidence="9">
    <location>
        <begin position="38"/>
        <end position="56"/>
    </location>
</feature>
<dbReference type="PANTHER" id="PTHR33451:SF5">
    <property type="entry name" value="NA+_H+ ANTIPORTER"/>
    <property type="match status" value="1"/>
</dbReference>
<evidence type="ECO:0000256" key="3">
    <source>
        <dbReference type="ARBA" id="ARBA00022449"/>
    </source>
</evidence>
<evidence type="ECO:0000259" key="10">
    <source>
        <dbReference type="Pfam" id="PF03553"/>
    </source>
</evidence>
<reference evidence="11 12" key="1">
    <citation type="submission" date="2017-02" db="EMBL/GenBank/DDBJ databases">
        <authorList>
            <person name="Peterson S.W."/>
        </authorList>
    </citation>
    <scope>NUCLEOTIDE SEQUENCE [LARGE SCALE GENOMIC DNA]</scope>
    <source>
        <strain evidence="11 12">M1</strain>
    </source>
</reference>
<keyword evidence="3" id="KW-0050">Antiport</keyword>
<dbReference type="STRING" id="36842.SAMN02194393_00112"/>
<evidence type="ECO:0000256" key="8">
    <source>
        <dbReference type="ARBA" id="ARBA00038435"/>
    </source>
</evidence>
<dbReference type="RefSeq" id="WP_079488548.1">
    <property type="nucleotide sequence ID" value="NZ_FUZT01000001.1"/>
</dbReference>
<comment type="similarity">
    <text evidence="8">Belongs to the NhaC Na(+)/H(+) (TC 2.A.35) antiporter family.</text>
</comment>
<sequence length="488" mass="52371">MDKEILEFKRTNLFSLIPLIIFVIFCVAFFVVFKVFEMEALCMGGILAIIIGSLFAKNWSNYWKAIVNGMASPMMNTLALILLVVGVFAKLMSRGGVAQGFVWLGDSMGLQGGMFVVFTFVATSIISMATGTSIGTLFSGFPILYPSGILLGAHPLYLAGAILSGAIFGDNIAPISDTTIASAASQRYYHKDGTADIAGVVGTRMKYALTSGLIACVLFYLMGDAGKANVAGKEILIQYMDPKGLIMLIPVVVLLVVAVTKRDIFIAITWGIISGTVIGLVTGIIGPKDIISVENGTLQGFAIDGIKNMLGTVGYLYAVAGIMGVLNASGTMDKIIEGLLSSRFNNTIIGSEFIMGIGIMVSSMCLGAANGPAIIMFGPIADKIGQSRELHPYRRANLLDGFASTLPVIIPFTSSFIFIVITCVNGLMADYSFIKAINPIQLSFATFHCIILFFVFVFSVITGWGREYEGEKGERIKRKQRLINNVTN</sequence>
<dbReference type="EMBL" id="FUZT01000001">
    <property type="protein sequence ID" value="SKC36057.1"/>
    <property type="molecule type" value="Genomic_DNA"/>
</dbReference>
<protein>
    <submittedName>
        <fullName evidence="11">Transporter, NhaC family</fullName>
    </submittedName>
</protein>
<dbReference type="InterPro" id="IPR018461">
    <property type="entry name" value="Na/H_Antiport_NhaC-like_C"/>
</dbReference>
<dbReference type="OrthoDB" id="9790605at2"/>
<keyword evidence="2" id="KW-0813">Transport</keyword>
<dbReference type="Pfam" id="PF03553">
    <property type="entry name" value="Na_H_antiporter"/>
    <property type="match status" value="1"/>
</dbReference>
<feature type="transmembrane region" description="Helical" evidence="9">
    <location>
        <begin position="348"/>
        <end position="381"/>
    </location>
</feature>
<feature type="transmembrane region" description="Helical" evidence="9">
    <location>
        <begin position="12"/>
        <end position="32"/>
    </location>
</feature>
<evidence type="ECO:0000256" key="5">
    <source>
        <dbReference type="ARBA" id="ARBA00022692"/>
    </source>
</evidence>
<comment type="subcellular location">
    <subcellularLocation>
        <location evidence="1">Cell membrane</location>
        <topology evidence="1">Multi-pass membrane protein</topology>
    </subcellularLocation>
</comment>
<feature type="transmembrane region" description="Helical" evidence="9">
    <location>
        <begin position="266"/>
        <end position="287"/>
    </location>
</feature>
<dbReference type="GO" id="GO:0015297">
    <property type="term" value="F:antiporter activity"/>
    <property type="evidence" value="ECO:0007669"/>
    <property type="project" value="UniProtKB-KW"/>
</dbReference>
<feature type="transmembrane region" description="Helical" evidence="9">
    <location>
        <begin position="402"/>
        <end position="428"/>
    </location>
</feature>
<evidence type="ECO:0000256" key="2">
    <source>
        <dbReference type="ARBA" id="ARBA00022448"/>
    </source>
</evidence>